<feature type="transmembrane region" description="Helical" evidence="10">
    <location>
        <begin position="38"/>
        <end position="55"/>
    </location>
</feature>
<name>A0A1M7MIH2_9FIRM</name>
<evidence type="ECO:0000256" key="7">
    <source>
        <dbReference type="ARBA" id="ARBA00022989"/>
    </source>
</evidence>
<dbReference type="OrthoDB" id="9807115at2"/>
<dbReference type="PANTHER" id="PTHR11795:SF371">
    <property type="entry name" value="HIGH-AFFINITY BRANCHED-CHAIN AMINO ACID TRANSPORT SYSTEM PERMEASE PROTEIN LIVH"/>
    <property type="match status" value="1"/>
</dbReference>
<sequence>MFAEQILNGLTLGSTYALIALGYTMVYGILELINFAHSEIYMTGAFIGLVMVTAYKFPFPLALIIAMAGSCLLGVTIEKVAYKPLRKATRIAPLISAIGVSIFLQNAALILAGPQVRAFPVNFKSASIKLGQSMQMSSLQLLILLISIILMAGLHFLIHKTKLGQAMRATAQDKEAAQLMGIKIDRVISFTFAIGSALGGAAGVLVGVYFNSVDPMMGFFPGLKGFVAAVLGGIGNIPGAMLGGLILGIVEVLGAVYMSRYKDAIAFAMLIIILLVKPTGLLGRKLQEKV</sequence>
<evidence type="ECO:0000256" key="9">
    <source>
        <dbReference type="ARBA" id="ARBA00037998"/>
    </source>
</evidence>
<dbReference type="InterPro" id="IPR052157">
    <property type="entry name" value="BCAA_transport_permease"/>
</dbReference>
<feature type="transmembrane region" description="Helical" evidence="10">
    <location>
        <begin position="264"/>
        <end position="283"/>
    </location>
</feature>
<feature type="transmembrane region" description="Helical" evidence="10">
    <location>
        <begin position="187"/>
        <end position="210"/>
    </location>
</feature>
<dbReference type="EMBL" id="FRCR01000022">
    <property type="protein sequence ID" value="SHM90261.1"/>
    <property type="molecule type" value="Genomic_DNA"/>
</dbReference>
<evidence type="ECO:0000256" key="4">
    <source>
        <dbReference type="ARBA" id="ARBA00022519"/>
    </source>
</evidence>
<dbReference type="GO" id="GO:1903806">
    <property type="term" value="P:L-isoleucine import across plasma membrane"/>
    <property type="evidence" value="ECO:0007669"/>
    <property type="project" value="TreeGrafter"/>
</dbReference>
<dbReference type="GO" id="GO:0015190">
    <property type="term" value="F:L-leucine transmembrane transporter activity"/>
    <property type="evidence" value="ECO:0007669"/>
    <property type="project" value="TreeGrafter"/>
</dbReference>
<dbReference type="Pfam" id="PF02653">
    <property type="entry name" value="BPD_transp_2"/>
    <property type="match status" value="1"/>
</dbReference>
<keyword evidence="3" id="KW-1003">Cell membrane</keyword>
<dbReference type="GO" id="GO:0005304">
    <property type="term" value="F:L-valine transmembrane transporter activity"/>
    <property type="evidence" value="ECO:0007669"/>
    <property type="project" value="TreeGrafter"/>
</dbReference>
<accession>A0A1M7MIH2</accession>
<evidence type="ECO:0000313" key="12">
    <source>
        <dbReference type="Proteomes" id="UP000184375"/>
    </source>
</evidence>
<dbReference type="PANTHER" id="PTHR11795">
    <property type="entry name" value="BRANCHED-CHAIN AMINO ACID TRANSPORT SYSTEM PERMEASE PROTEIN LIVH"/>
    <property type="match status" value="1"/>
</dbReference>
<keyword evidence="8 10" id="KW-0472">Membrane</keyword>
<dbReference type="CDD" id="cd06582">
    <property type="entry name" value="TM_PBP1_LivH_like"/>
    <property type="match status" value="1"/>
</dbReference>
<keyword evidence="5 10" id="KW-0812">Transmembrane</keyword>
<dbReference type="AlphaFoldDB" id="A0A1M7MIH2"/>
<evidence type="ECO:0000256" key="3">
    <source>
        <dbReference type="ARBA" id="ARBA00022475"/>
    </source>
</evidence>
<feature type="transmembrane region" description="Helical" evidence="10">
    <location>
        <begin position="241"/>
        <end position="258"/>
    </location>
</feature>
<evidence type="ECO:0000256" key="5">
    <source>
        <dbReference type="ARBA" id="ARBA00022692"/>
    </source>
</evidence>
<feature type="transmembrane region" description="Helical" evidence="10">
    <location>
        <begin position="94"/>
        <end position="116"/>
    </location>
</feature>
<evidence type="ECO:0000256" key="2">
    <source>
        <dbReference type="ARBA" id="ARBA00022448"/>
    </source>
</evidence>
<reference evidence="12" key="1">
    <citation type="submission" date="2016-11" db="EMBL/GenBank/DDBJ databases">
        <authorList>
            <person name="Varghese N."/>
            <person name="Submissions S."/>
        </authorList>
    </citation>
    <scope>NUCLEOTIDE SEQUENCE [LARGE SCALE GENOMIC DNA]</scope>
    <source>
        <strain evidence="12">DSM 18802</strain>
    </source>
</reference>
<comment type="subcellular location">
    <subcellularLocation>
        <location evidence="1">Cell membrane</location>
        <topology evidence="1">Multi-pass membrane protein</topology>
    </subcellularLocation>
</comment>
<evidence type="ECO:0000256" key="10">
    <source>
        <dbReference type="SAM" id="Phobius"/>
    </source>
</evidence>
<dbReference type="GO" id="GO:0042941">
    <property type="term" value="P:D-alanine transmembrane transport"/>
    <property type="evidence" value="ECO:0007669"/>
    <property type="project" value="TreeGrafter"/>
</dbReference>
<dbReference type="GO" id="GO:0005886">
    <property type="term" value="C:plasma membrane"/>
    <property type="evidence" value="ECO:0007669"/>
    <property type="project" value="UniProtKB-SubCell"/>
</dbReference>
<gene>
    <name evidence="11" type="ORF">SAMN05660826_02294</name>
</gene>
<dbReference type="Proteomes" id="UP000184375">
    <property type="component" value="Unassembled WGS sequence"/>
</dbReference>
<proteinExistence type="inferred from homology"/>
<dbReference type="GO" id="GO:0015188">
    <property type="term" value="F:L-isoleucine transmembrane transporter activity"/>
    <property type="evidence" value="ECO:0007669"/>
    <property type="project" value="TreeGrafter"/>
</dbReference>
<dbReference type="InterPro" id="IPR001851">
    <property type="entry name" value="ABC_transp_permease"/>
</dbReference>
<organism evidence="11 12">
    <name type="scientific">Caldanaerovirga acetigignens</name>
    <dbReference type="NCBI Taxonomy" id="447595"/>
    <lineage>
        <taxon>Bacteria</taxon>
        <taxon>Bacillati</taxon>
        <taxon>Bacillota</taxon>
        <taxon>Clostridia</taxon>
        <taxon>Thermosediminibacterales</taxon>
        <taxon>Thermosediminibacteraceae</taxon>
        <taxon>Caldanaerovirga</taxon>
    </lineage>
</organism>
<evidence type="ECO:0000313" key="11">
    <source>
        <dbReference type="EMBL" id="SHM90261.1"/>
    </source>
</evidence>
<keyword evidence="7 10" id="KW-1133">Transmembrane helix</keyword>
<keyword evidence="6" id="KW-0029">Amino-acid transport</keyword>
<evidence type="ECO:0000256" key="1">
    <source>
        <dbReference type="ARBA" id="ARBA00004651"/>
    </source>
</evidence>
<protein>
    <submittedName>
        <fullName evidence="11">Amino acid/amide ABC transporter membrane protein 1, HAAT family (TC 3.A.1.4.-)</fullName>
    </submittedName>
</protein>
<dbReference type="GO" id="GO:0015192">
    <property type="term" value="F:L-phenylalanine transmembrane transporter activity"/>
    <property type="evidence" value="ECO:0007669"/>
    <property type="project" value="TreeGrafter"/>
</dbReference>
<keyword evidence="4" id="KW-0997">Cell inner membrane</keyword>
<evidence type="ECO:0000256" key="8">
    <source>
        <dbReference type="ARBA" id="ARBA00023136"/>
    </source>
</evidence>
<feature type="transmembrane region" description="Helical" evidence="10">
    <location>
        <begin position="136"/>
        <end position="158"/>
    </location>
</feature>
<feature type="transmembrane region" description="Helical" evidence="10">
    <location>
        <begin position="6"/>
        <end position="26"/>
    </location>
</feature>
<keyword evidence="2" id="KW-0813">Transport</keyword>
<comment type="similarity">
    <text evidence="9">Belongs to the binding-protein-dependent transport system permease family. LivHM subfamily.</text>
</comment>
<dbReference type="RefSeq" id="WP_073258570.1">
    <property type="nucleotide sequence ID" value="NZ_FRCR01000022.1"/>
</dbReference>
<keyword evidence="12" id="KW-1185">Reference proteome</keyword>
<dbReference type="GO" id="GO:0015808">
    <property type="term" value="P:L-alanine transport"/>
    <property type="evidence" value="ECO:0007669"/>
    <property type="project" value="TreeGrafter"/>
</dbReference>
<dbReference type="STRING" id="447595.SAMN05660826_02294"/>
<evidence type="ECO:0000256" key="6">
    <source>
        <dbReference type="ARBA" id="ARBA00022970"/>
    </source>
</evidence>